<keyword evidence="4" id="KW-0808">Transferase</keyword>
<dbReference type="FunFam" id="3.30.565.10:FF:000006">
    <property type="entry name" value="Sensor histidine kinase WalK"/>
    <property type="match status" value="1"/>
</dbReference>
<dbReference type="AlphaFoldDB" id="A0A3B1BJY7"/>
<dbReference type="InterPro" id="IPR013655">
    <property type="entry name" value="PAS_fold_3"/>
</dbReference>
<dbReference type="SUPFAM" id="SSF47384">
    <property type="entry name" value="Homodimeric domain of signal transducing histidine kinase"/>
    <property type="match status" value="1"/>
</dbReference>
<evidence type="ECO:0000256" key="5">
    <source>
        <dbReference type="ARBA" id="ARBA00022777"/>
    </source>
</evidence>
<evidence type="ECO:0000259" key="7">
    <source>
        <dbReference type="PROSITE" id="PS50110"/>
    </source>
</evidence>
<evidence type="ECO:0000256" key="4">
    <source>
        <dbReference type="ARBA" id="ARBA00022679"/>
    </source>
</evidence>
<dbReference type="SUPFAM" id="SSF55874">
    <property type="entry name" value="ATPase domain of HSP90 chaperone/DNA topoisomerase II/histidine kinase"/>
    <property type="match status" value="1"/>
</dbReference>
<dbReference type="Pfam" id="PF08447">
    <property type="entry name" value="PAS_3"/>
    <property type="match status" value="1"/>
</dbReference>
<proteinExistence type="predicted"/>
<dbReference type="Gene3D" id="3.40.50.2300">
    <property type="match status" value="1"/>
</dbReference>
<dbReference type="GO" id="GO:0000155">
    <property type="term" value="F:phosphorelay sensor kinase activity"/>
    <property type="evidence" value="ECO:0007669"/>
    <property type="project" value="InterPro"/>
</dbReference>
<dbReference type="CDD" id="cd00156">
    <property type="entry name" value="REC"/>
    <property type="match status" value="1"/>
</dbReference>
<dbReference type="InterPro" id="IPR001789">
    <property type="entry name" value="Sig_transdc_resp-reg_receiver"/>
</dbReference>
<dbReference type="CDD" id="cd00082">
    <property type="entry name" value="HisKA"/>
    <property type="match status" value="1"/>
</dbReference>
<dbReference type="InterPro" id="IPR004358">
    <property type="entry name" value="Sig_transdc_His_kin-like_C"/>
</dbReference>
<dbReference type="InterPro" id="IPR035965">
    <property type="entry name" value="PAS-like_dom_sf"/>
</dbReference>
<dbReference type="PROSITE" id="PS50110">
    <property type="entry name" value="RESPONSE_REGULATORY"/>
    <property type="match status" value="1"/>
</dbReference>
<keyword evidence="3" id="KW-0597">Phosphoprotein</keyword>
<dbReference type="SUPFAM" id="SSF52172">
    <property type="entry name" value="CheY-like"/>
    <property type="match status" value="1"/>
</dbReference>
<dbReference type="Gene3D" id="1.10.287.130">
    <property type="match status" value="1"/>
</dbReference>
<comment type="catalytic activity">
    <reaction evidence="1">
        <text>ATP + protein L-histidine = ADP + protein N-phospho-L-histidine.</text>
        <dbReference type="EC" id="2.7.13.3"/>
    </reaction>
</comment>
<gene>
    <name evidence="8" type="ORF">MNBD_IGNAVI01-2848</name>
</gene>
<dbReference type="Pfam" id="PF00072">
    <property type="entry name" value="Response_reg"/>
    <property type="match status" value="1"/>
</dbReference>
<dbReference type="Pfam" id="PF02518">
    <property type="entry name" value="HATPase_c"/>
    <property type="match status" value="1"/>
</dbReference>
<dbReference type="InterPro" id="IPR011006">
    <property type="entry name" value="CheY-like_superfamily"/>
</dbReference>
<dbReference type="InterPro" id="IPR036890">
    <property type="entry name" value="HATPase_C_sf"/>
</dbReference>
<dbReference type="SMART" id="SM00388">
    <property type="entry name" value="HisKA"/>
    <property type="match status" value="1"/>
</dbReference>
<feature type="domain" description="Histidine kinase" evidence="6">
    <location>
        <begin position="178"/>
        <end position="396"/>
    </location>
</feature>
<dbReference type="PANTHER" id="PTHR43547:SF2">
    <property type="entry name" value="HYBRID SIGNAL TRANSDUCTION HISTIDINE KINASE C"/>
    <property type="match status" value="1"/>
</dbReference>
<dbReference type="InterPro" id="IPR003661">
    <property type="entry name" value="HisK_dim/P_dom"/>
</dbReference>
<dbReference type="InterPro" id="IPR003594">
    <property type="entry name" value="HATPase_dom"/>
</dbReference>
<evidence type="ECO:0000313" key="8">
    <source>
        <dbReference type="EMBL" id="VAX18616.1"/>
    </source>
</evidence>
<dbReference type="PRINTS" id="PR00344">
    <property type="entry name" value="BCTRLSENSOR"/>
</dbReference>
<dbReference type="PANTHER" id="PTHR43547">
    <property type="entry name" value="TWO-COMPONENT HISTIDINE KINASE"/>
    <property type="match status" value="1"/>
</dbReference>
<sequence length="517" mass="58681">MGNMNKNNLDKLIGDKELKKKVEALINERVKFELDRFASSFDKIFFTEAKIGKNIDIKYSSSIKNVAGYSANDIEELPNKLASIIHEDDRLRVRNFMSDFLSGNGGEETSVSYRIINSNEEEVCLNEKLKAEFDNGKVIGYCSVIIDISDIRNERKDIEAINESLLDLDKMKDKFISIISHDLKSPYTTILGFSEILMNDDSLHEKERNEYISYIYDGSKLQLNLIEHLLDWSRLRTGRTKLENQRLDLRNLISTVVSKLTGLTVRKNIEISQNIPLSLFISSDENQLSKAISDILSNAIKFSYQDSKISISADKFKGGMIEIVVQDHGIGITKEDQEKLFKLDQKFSRKGTDGEAGSGMGLIVVKEIIDKLNGDIWFYSTEGEGSEFHITIPEAKNQILIVNPSEDYINEKGKVISEKIPNYEIIKVQNGFAALEHIEKELPSVIIAADEMPMMNGAELIKLIRNKDKYFSVSIIVLADNVNDEVNKRYESYIVDHILGSKISDSELIHTINRLLK</sequence>
<dbReference type="Gene3D" id="3.30.565.10">
    <property type="entry name" value="Histidine kinase-like ATPase, C-terminal domain"/>
    <property type="match status" value="1"/>
</dbReference>
<evidence type="ECO:0000256" key="2">
    <source>
        <dbReference type="ARBA" id="ARBA00012438"/>
    </source>
</evidence>
<accession>A0A3B1BJY7</accession>
<dbReference type="EC" id="2.7.13.3" evidence="2"/>
<dbReference type="PROSITE" id="PS50109">
    <property type="entry name" value="HIS_KIN"/>
    <property type="match status" value="1"/>
</dbReference>
<name>A0A3B1BJY7_9ZZZZ</name>
<evidence type="ECO:0000256" key="1">
    <source>
        <dbReference type="ARBA" id="ARBA00000085"/>
    </source>
</evidence>
<dbReference type="SUPFAM" id="SSF55785">
    <property type="entry name" value="PYP-like sensor domain (PAS domain)"/>
    <property type="match status" value="1"/>
</dbReference>
<evidence type="ECO:0000259" key="6">
    <source>
        <dbReference type="PROSITE" id="PS50109"/>
    </source>
</evidence>
<dbReference type="Pfam" id="PF00512">
    <property type="entry name" value="HisKA"/>
    <property type="match status" value="1"/>
</dbReference>
<reference evidence="8" key="1">
    <citation type="submission" date="2018-06" db="EMBL/GenBank/DDBJ databases">
        <authorList>
            <person name="Zhirakovskaya E."/>
        </authorList>
    </citation>
    <scope>NUCLEOTIDE SEQUENCE</scope>
</reference>
<dbReference type="InterPro" id="IPR005467">
    <property type="entry name" value="His_kinase_dom"/>
</dbReference>
<dbReference type="Gene3D" id="3.30.450.20">
    <property type="entry name" value="PAS domain"/>
    <property type="match status" value="1"/>
</dbReference>
<dbReference type="SMART" id="SM00387">
    <property type="entry name" value="HATPase_c"/>
    <property type="match status" value="1"/>
</dbReference>
<evidence type="ECO:0000256" key="3">
    <source>
        <dbReference type="ARBA" id="ARBA00022553"/>
    </source>
</evidence>
<organism evidence="8">
    <name type="scientific">hydrothermal vent metagenome</name>
    <dbReference type="NCBI Taxonomy" id="652676"/>
    <lineage>
        <taxon>unclassified sequences</taxon>
        <taxon>metagenomes</taxon>
        <taxon>ecological metagenomes</taxon>
    </lineage>
</organism>
<keyword evidence="5" id="KW-0418">Kinase</keyword>
<dbReference type="EMBL" id="UOGD01000108">
    <property type="protein sequence ID" value="VAX18616.1"/>
    <property type="molecule type" value="Genomic_DNA"/>
</dbReference>
<feature type="domain" description="Response regulatory" evidence="7">
    <location>
        <begin position="398"/>
        <end position="516"/>
    </location>
</feature>
<protein>
    <recommendedName>
        <fullName evidence="2">histidine kinase</fullName>
        <ecNumber evidence="2">2.7.13.3</ecNumber>
    </recommendedName>
</protein>
<dbReference type="InterPro" id="IPR036097">
    <property type="entry name" value="HisK_dim/P_sf"/>
</dbReference>